<dbReference type="InterPro" id="IPR002401">
    <property type="entry name" value="Cyt_P450_E_grp-I"/>
</dbReference>
<keyword evidence="15" id="KW-0812">Transmembrane</keyword>
<organism evidence="16 17">
    <name type="scientific">Rhynchophorus ferrugineus</name>
    <name type="common">Red palm weevil</name>
    <name type="synonym">Curculio ferrugineus</name>
    <dbReference type="NCBI Taxonomy" id="354439"/>
    <lineage>
        <taxon>Eukaryota</taxon>
        <taxon>Metazoa</taxon>
        <taxon>Ecdysozoa</taxon>
        <taxon>Arthropoda</taxon>
        <taxon>Hexapoda</taxon>
        <taxon>Insecta</taxon>
        <taxon>Pterygota</taxon>
        <taxon>Neoptera</taxon>
        <taxon>Endopterygota</taxon>
        <taxon>Coleoptera</taxon>
        <taxon>Polyphaga</taxon>
        <taxon>Cucujiformia</taxon>
        <taxon>Curculionidae</taxon>
        <taxon>Dryophthorinae</taxon>
        <taxon>Rhynchophorus</taxon>
    </lineage>
</organism>
<evidence type="ECO:0000256" key="15">
    <source>
        <dbReference type="SAM" id="Phobius"/>
    </source>
</evidence>
<evidence type="ECO:0000256" key="11">
    <source>
        <dbReference type="ARBA" id="ARBA00023033"/>
    </source>
</evidence>
<evidence type="ECO:0000313" key="16">
    <source>
        <dbReference type="EMBL" id="KAF7285337.1"/>
    </source>
</evidence>
<evidence type="ECO:0000256" key="2">
    <source>
        <dbReference type="ARBA" id="ARBA00004174"/>
    </source>
</evidence>
<comment type="cofactor">
    <cofactor evidence="1 13">
        <name>heme</name>
        <dbReference type="ChEBI" id="CHEBI:30413"/>
    </cofactor>
</comment>
<evidence type="ECO:0000256" key="4">
    <source>
        <dbReference type="ARBA" id="ARBA00010617"/>
    </source>
</evidence>
<feature type="binding site" description="axial binding residue" evidence="13">
    <location>
        <position position="434"/>
    </location>
    <ligand>
        <name>heme</name>
        <dbReference type="ChEBI" id="CHEBI:30413"/>
    </ligand>
    <ligandPart>
        <name>Fe</name>
        <dbReference type="ChEBI" id="CHEBI:18248"/>
    </ligandPart>
</feature>
<gene>
    <name evidence="16" type="ORF">GWI33_011128</name>
</gene>
<dbReference type="SUPFAM" id="SSF48264">
    <property type="entry name" value="Cytochrome P450"/>
    <property type="match status" value="1"/>
</dbReference>
<evidence type="ECO:0000256" key="1">
    <source>
        <dbReference type="ARBA" id="ARBA00001971"/>
    </source>
</evidence>
<keyword evidence="15" id="KW-1133">Transmembrane helix</keyword>
<dbReference type="Gene3D" id="1.10.630.10">
    <property type="entry name" value="Cytochrome P450"/>
    <property type="match status" value="1"/>
</dbReference>
<evidence type="ECO:0000256" key="14">
    <source>
        <dbReference type="RuleBase" id="RU000461"/>
    </source>
</evidence>
<evidence type="ECO:0000256" key="3">
    <source>
        <dbReference type="ARBA" id="ARBA00004406"/>
    </source>
</evidence>
<dbReference type="GO" id="GO:0016705">
    <property type="term" value="F:oxidoreductase activity, acting on paired donors, with incorporation or reduction of molecular oxygen"/>
    <property type="evidence" value="ECO:0007669"/>
    <property type="project" value="InterPro"/>
</dbReference>
<evidence type="ECO:0000256" key="6">
    <source>
        <dbReference type="ARBA" id="ARBA00022723"/>
    </source>
</evidence>
<dbReference type="GO" id="GO:0005789">
    <property type="term" value="C:endoplasmic reticulum membrane"/>
    <property type="evidence" value="ECO:0007669"/>
    <property type="project" value="UniProtKB-SubCell"/>
</dbReference>
<accession>A0A834IUK7</accession>
<feature type="transmembrane region" description="Helical" evidence="15">
    <location>
        <begin position="6"/>
        <end position="25"/>
    </location>
</feature>
<evidence type="ECO:0000256" key="12">
    <source>
        <dbReference type="ARBA" id="ARBA00023136"/>
    </source>
</evidence>
<evidence type="ECO:0000256" key="8">
    <source>
        <dbReference type="ARBA" id="ARBA00022848"/>
    </source>
</evidence>
<dbReference type="FunFam" id="1.10.630.10:FF:000042">
    <property type="entry name" value="Cytochrome P450"/>
    <property type="match status" value="1"/>
</dbReference>
<dbReference type="PRINTS" id="PR00385">
    <property type="entry name" value="P450"/>
</dbReference>
<keyword evidence="9 14" id="KW-0560">Oxidoreductase</keyword>
<dbReference type="Proteomes" id="UP000625711">
    <property type="component" value="Unassembled WGS sequence"/>
</dbReference>
<dbReference type="PANTHER" id="PTHR24292">
    <property type="entry name" value="CYTOCHROME P450"/>
    <property type="match status" value="1"/>
</dbReference>
<keyword evidence="10 13" id="KW-0408">Iron</keyword>
<keyword evidence="5 13" id="KW-0349">Heme</keyword>
<dbReference type="AlphaFoldDB" id="A0A834IUK7"/>
<dbReference type="GO" id="GO:0005506">
    <property type="term" value="F:iron ion binding"/>
    <property type="evidence" value="ECO:0007669"/>
    <property type="project" value="InterPro"/>
</dbReference>
<dbReference type="InterPro" id="IPR036396">
    <property type="entry name" value="Cyt_P450_sf"/>
</dbReference>
<dbReference type="InterPro" id="IPR017972">
    <property type="entry name" value="Cyt_P450_CS"/>
</dbReference>
<keyword evidence="8" id="KW-0492">Microsome</keyword>
<keyword evidence="17" id="KW-1185">Reference proteome</keyword>
<dbReference type="PROSITE" id="PS00086">
    <property type="entry name" value="CYTOCHROME_P450"/>
    <property type="match status" value="1"/>
</dbReference>
<comment type="caution">
    <text evidence="16">The sequence shown here is derived from an EMBL/GenBank/DDBJ whole genome shotgun (WGS) entry which is preliminary data.</text>
</comment>
<name>A0A834IUK7_RHYFE</name>
<dbReference type="PRINTS" id="PR00463">
    <property type="entry name" value="EP450I"/>
</dbReference>
<dbReference type="GO" id="GO:0004497">
    <property type="term" value="F:monooxygenase activity"/>
    <property type="evidence" value="ECO:0007669"/>
    <property type="project" value="UniProtKB-KW"/>
</dbReference>
<evidence type="ECO:0000256" key="5">
    <source>
        <dbReference type="ARBA" id="ARBA00022617"/>
    </source>
</evidence>
<evidence type="ECO:0000256" key="10">
    <source>
        <dbReference type="ARBA" id="ARBA00023004"/>
    </source>
</evidence>
<evidence type="ECO:0000256" key="9">
    <source>
        <dbReference type="ARBA" id="ARBA00023002"/>
    </source>
</evidence>
<comment type="subcellular location">
    <subcellularLocation>
        <location evidence="3">Endoplasmic reticulum membrane</location>
        <topology evidence="3">Peripheral membrane protein</topology>
    </subcellularLocation>
    <subcellularLocation>
        <location evidence="2">Microsome membrane</location>
        <topology evidence="2">Peripheral membrane protein</topology>
    </subcellularLocation>
</comment>
<dbReference type="GO" id="GO:0020037">
    <property type="term" value="F:heme binding"/>
    <property type="evidence" value="ECO:0007669"/>
    <property type="project" value="InterPro"/>
</dbReference>
<dbReference type="InterPro" id="IPR001128">
    <property type="entry name" value="Cyt_P450"/>
</dbReference>
<dbReference type="CDD" id="cd11056">
    <property type="entry name" value="CYP6-like"/>
    <property type="match status" value="1"/>
</dbReference>
<protein>
    <recommendedName>
        <fullName evidence="18">Cytochrome P450</fullName>
    </recommendedName>
</protein>
<proteinExistence type="inferred from homology"/>
<evidence type="ECO:0008006" key="18">
    <source>
        <dbReference type="Google" id="ProtNLM"/>
    </source>
</evidence>
<dbReference type="EMBL" id="JAACXV010000057">
    <property type="protein sequence ID" value="KAF7285337.1"/>
    <property type="molecule type" value="Genomic_DNA"/>
</dbReference>
<evidence type="ECO:0000256" key="13">
    <source>
        <dbReference type="PIRSR" id="PIRSR602401-1"/>
    </source>
</evidence>
<dbReference type="InterPro" id="IPR050476">
    <property type="entry name" value="Insect_CytP450_Detox"/>
</dbReference>
<reference evidence="16" key="1">
    <citation type="submission" date="2020-08" db="EMBL/GenBank/DDBJ databases">
        <title>Genome sequencing and assembly of the red palm weevil Rhynchophorus ferrugineus.</title>
        <authorList>
            <person name="Dias G.B."/>
            <person name="Bergman C.M."/>
            <person name="Manee M."/>
        </authorList>
    </citation>
    <scope>NUCLEOTIDE SEQUENCE</scope>
    <source>
        <strain evidence="16">AA-2017</strain>
        <tissue evidence="16">Whole larva</tissue>
    </source>
</reference>
<keyword evidence="6 13" id="KW-0479">Metal-binding</keyword>
<evidence type="ECO:0000256" key="7">
    <source>
        <dbReference type="ARBA" id="ARBA00022824"/>
    </source>
</evidence>
<keyword evidence="12 15" id="KW-0472">Membrane</keyword>
<dbReference type="Pfam" id="PF00067">
    <property type="entry name" value="p450"/>
    <property type="match status" value="1"/>
</dbReference>
<comment type="similarity">
    <text evidence="4 14">Belongs to the cytochrome P450 family.</text>
</comment>
<keyword evidence="7" id="KW-0256">Endoplasmic reticulum</keyword>
<keyword evidence="11 14" id="KW-0503">Monooxygenase</keyword>
<dbReference type="OrthoDB" id="2789670at2759"/>
<evidence type="ECO:0000313" key="17">
    <source>
        <dbReference type="Proteomes" id="UP000625711"/>
    </source>
</evidence>
<sequence length="489" mass="56164">MLIIVLVAGVTIGFVSYLIWLENYWKRRGIHGIKTDLLFGNIKKLIVGKKPFPCSVLDRYRTLKGFKLKHGGIFTYTKPTYIPIDPMIIKHILQADARHFLSRGLYHTPADILSMNLLNLEGERWKCLRAKLSPTFTSGKIKITHQILLEKAELMAAVVGKSVDDNQLCDIKDVLSRYTIDIIGNCAFGIESDSLQNVDDIFIRYGKKIFERSRLKLVLLQVLPWNLLAYLGYRSEGRDISRFFSNFVARMIDYRKTNAIYRKDFLQLMLDTKIDDHGLTLEEITAQAYIFFTAGFETSSNALQFALLELAGNPEIQDKLRGEIEEVLSKYHGQLVYEAVQEMVYLDKVVKETLRKYPATAALPRVCTKDYKIPGTGLLIEEGIRVQIPIYGIHMDPEYYPLPEQFNPENFNEENKAKRLDCSFLPFGEGPRICIGMKFGLLQVKIGLVTLIRQFVFVLNNKTIFPVNVKDRGGLLTIKEDIWFDIRRI</sequence>
<dbReference type="PANTHER" id="PTHR24292:SF100">
    <property type="entry name" value="CYTOCHROME P450 6A16, ISOFORM B-RELATED"/>
    <property type="match status" value="1"/>
</dbReference>